<proteinExistence type="predicted"/>
<dbReference type="AlphaFoldDB" id="A0A176VNY3"/>
<sequence>MPYNPKANWLTEKSNGLLCKILLKEWDDDDTPKPKGYRGNPETWQIWDWAKVLGYRVGEDGDLTFDNESVKDGDKILSANEFDTNPEEEQFALPLGRTDGFKGRGKEWLQKRRKLQEVAVSKMQDCRSLPTKLRTPNARAKTKVKAQRLILEDDSSTESSVAVLQDRLTLAKWAQLEVYTAVKEKDGPSEKNL</sequence>
<organism evidence="1 2">
    <name type="scientific">Marchantia polymorpha subsp. ruderalis</name>
    <dbReference type="NCBI Taxonomy" id="1480154"/>
    <lineage>
        <taxon>Eukaryota</taxon>
        <taxon>Viridiplantae</taxon>
        <taxon>Streptophyta</taxon>
        <taxon>Embryophyta</taxon>
        <taxon>Marchantiophyta</taxon>
        <taxon>Marchantiopsida</taxon>
        <taxon>Marchantiidae</taxon>
        <taxon>Marchantiales</taxon>
        <taxon>Marchantiaceae</taxon>
        <taxon>Marchantia</taxon>
    </lineage>
</organism>
<name>A0A176VNY3_MARPO</name>
<evidence type="ECO:0000313" key="2">
    <source>
        <dbReference type="Proteomes" id="UP000077202"/>
    </source>
</evidence>
<keyword evidence="2" id="KW-1185">Reference proteome</keyword>
<evidence type="ECO:0000313" key="1">
    <source>
        <dbReference type="EMBL" id="OAE22614.1"/>
    </source>
</evidence>
<protein>
    <submittedName>
        <fullName evidence="1">Uncharacterized protein</fullName>
    </submittedName>
</protein>
<accession>A0A176VNY3</accession>
<dbReference type="Proteomes" id="UP000077202">
    <property type="component" value="Unassembled WGS sequence"/>
</dbReference>
<gene>
    <name evidence="1" type="ORF">AXG93_2272s1000</name>
</gene>
<comment type="caution">
    <text evidence="1">The sequence shown here is derived from an EMBL/GenBank/DDBJ whole genome shotgun (WGS) entry which is preliminary data.</text>
</comment>
<dbReference type="EMBL" id="LVLJ01003108">
    <property type="protein sequence ID" value="OAE22614.1"/>
    <property type="molecule type" value="Genomic_DNA"/>
</dbReference>
<reference evidence="1" key="1">
    <citation type="submission" date="2016-03" db="EMBL/GenBank/DDBJ databases">
        <title>Mechanisms controlling the formation of the plant cell surface in tip-growing cells are functionally conserved among land plants.</title>
        <authorList>
            <person name="Honkanen S."/>
            <person name="Jones V.A."/>
            <person name="Morieri G."/>
            <person name="Champion C."/>
            <person name="Hetherington A.J."/>
            <person name="Kelly S."/>
            <person name="Saint-Marcoux D."/>
            <person name="Proust H."/>
            <person name="Prescott H."/>
            <person name="Dolan L."/>
        </authorList>
    </citation>
    <scope>NUCLEOTIDE SEQUENCE [LARGE SCALE GENOMIC DNA]</scope>
    <source>
        <tissue evidence="1">Whole gametophyte</tissue>
    </source>
</reference>